<evidence type="ECO:0000256" key="5">
    <source>
        <dbReference type="ARBA" id="ARBA00022989"/>
    </source>
</evidence>
<dbReference type="EMBL" id="CAKXYY010000001">
    <property type="protein sequence ID" value="CAH2350420.1"/>
    <property type="molecule type" value="Genomic_DNA"/>
</dbReference>
<gene>
    <name evidence="9" type="ORF">CLIB1423_01S09714</name>
</gene>
<evidence type="ECO:0000256" key="7">
    <source>
        <dbReference type="PIRNR" id="PIRNR010045"/>
    </source>
</evidence>
<dbReference type="OrthoDB" id="6745403at2759"/>
<comment type="function">
    <text evidence="7">The EMC seems to be required for efficient folding of proteins in the endoplasmic reticulum (ER).</text>
</comment>
<name>A0A9P0QKQ3_9ASCO</name>
<keyword evidence="6 8" id="KW-0472">Membrane</keyword>
<comment type="subcellular location">
    <subcellularLocation>
        <location evidence="1">Membrane</location>
        <topology evidence="1">Multi-pass membrane protein</topology>
    </subcellularLocation>
</comment>
<keyword evidence="5 8" id="KW-1133">Transmembrane helix</keyword>
<dbReference type="PIRSF" id="PIRSF010045">
    <property type="entry name" value="DUF850_TM_euk"/>
    <property type="match status" value="1"/>
</dbReference>
<dbReference type="InterPro" id="IPR008568">
    <property type="entry name" value="EMC3"/>
</dbReference>
<evidence type="ECO:0000256" key="2">
    <source>
        <dbReference type="ARBA" id="ARBA00005376"/>
    </source>
</evidence>
<accession>A0A9P0QKQ3</accession>
<dbReference type="AlphaFoldDB" id="A0A9P0QKQ3"/>
<dbReference type="GO" id="GO:0034975">
    <property type="term" value="P:protein folding in endoplasmic reticulum"/>
    <property type="evidence" value="ECO:0007669"/>
    <property type="project" value="TreeGrafter"/>
</dbReference>
<keyword evidence="4 8" id="KW-0812">Transmembrane</keyword>
<comment type="caution">
    <text evidence="9">The sequence shown here is derived from an EMBL/GenBank/DDBJ whole genome shotgun (WGS) entry which is preliminary data.</text>
</comment>
<dbReference type="SMART" id="SM01415">
    <property type="entry name" value="DUF106"/>
    <property type="match status" value="1"/>
</dbReference>
<evidence type="ECO:0000256" key="1">
    <source>
        <dbReference type="ARBA" id="ARBA00004141"/>
    </source>
</evidence>
<dbReference type="Proteomes" id="UP000837801">
    <property type="component" value="Unassembled WGS sequence"/>
</dbReference>
<feature type="transmembrane region" description="Helical" evidence="8">
    <location>
        <begin position="124"/>
        <end position="144"/>
    </location>
</feature>
<dbReference type="GO" id="GO:0072546">
    <property type="term" value="C:EMC complex"/>
    <property type="evidence" value="ECO:0007669"/>
    <property type="project" value="TreeGrafter"/>
</dbReference>
<protein>
    <recommendedName>
        <fullName evidence="3 7">ER membrane protein complex subunit 3</fullName>
    </recommendedName>
</protein>
<feature type="transmembrane region" description="Helical" evidence="8">
    <location>
        <begin position="13"/>
        <end position="33"/>
    </location>
</feature>
<evidence type="ECO:0000313" key="10">
    <source>
        <dbReference type="Proteomes" id="UP000837801"/>
    </source>
</evidence>
<reference evidence="9" key="1">
    <citation type="submission" date="2022-03" db="EMBL/GenBank/DDBJ databases">
        <authorList>
            <person name="Legras J.-L."/>
            <person name="Devillers H."/>
            <person name="Grondin C."/>
        </authorList>
    </citation>
    <scope>NUCLEOTIDE SEQUENCE</scope>
    <source>
        <strain evidence="9">CLIB 1423</strain>
    </source>
</reference>
<comment type="similarity">
    <text evidence="2 7">Belongs to the EMC3 family.</text>
</comment>
<proteinExistence type="inferred from homology"/>
<sequence>MSPDLLLDPQLKYWVLLPISFVMVLVGILRANVTQLMSGGPKLTPFKKFREQSFLGRVGAFRANNSVLTEQEFQQRQEYFIATLNTDHFYSEPISEDDKPANPFTDPSTNDAMMNMMKGNLMNYIPQTLIMGWINYFFAGFVIMKLPFPLTDSFKQMLQNGVATPDLNVRYVSSISWYFVNLLGLRPIYTILLQDSSAVDALMQQQSQTQQVPTIGGPGGPKVDKVYKAEAENLQVVDHKSIFDGIVERVLEAN</sequence>
<dbReference type="InterPro" id="IPR002809">
    <property type="entry name" value="EMC3/TMCO1"/>
</dbReference>
<evidence type="ECO:0000256" key="3">
    <source>
        <dbReference type="ARBA" id="ARBA00020822"/>
    </source>
</evidence>
<evidence type="ECO:0000256" key="6">
    <source>
        <dbReference type="ARBA" id="ARBA00023136"/>
    </source>
</evidence>
<evidence type="ECO:0000313" key="9">
    <source>
        <dbReference type="EMBL" id="CAH2350420.1"/>
    </source>
</evidence>
<keyword evidence="10" id="KW-1185">Reference proteome</keyword>
<organism evidence="9 10">
    <name type="scientific">[Candida] railenensis</name>
    <dbReference type="NCBI Taxonomy" id="45579"/>
    <lineage>
        <taxon>Eukaryota</taxon>
        <taxon>Fungi</taxon>
        <taxon>Dikarya</taxon>
        <taxon>Ascomycota</taxon>
        <taxon>Saccharomycotina</taxon>
        <taxon>Pichiomycetes</taxon>
        <taxon>Debaryomycetaceae</taxon>
        <taxon>Kurtzmaniella</taxon>
    </lineage>
</organism>
<dbReference type="Pfam" id="PF01956">
    <property type="entry name" value="EMC3_TMCO1"/>
    <property type="match status" value="1"/>
</dbReference>
<evidence type="ECO:0000256" key="8">
    <source>
        <dbReference type="SAM" id="Phobius"/>
    </source>
</evidence>
<evidence type="ECO:0000256" key="4">
    <source>
        <dbReference type="ARBA" id="ARBA00022692"/>
    </source>
</evidence>
<dbReference type="PANTHER" id="PTHR13116:SF5">
    <property type="entry name" value="ER MEMBRANE PROTEIN COMPLEX SUBUNIT 3"/>
    <property type="match status" value="1"/>
</dbReference>
<dbReference type="PANTHER" id="PTHR13116">
    <property type="entry name" value="ER MEMBRANE PROTEIN COMPLEX SUBUNIT 3"/>
    <property type="match status" value="1"/>
</dbReference>